<protein>
    <recommendedName>
        <fullName evidence="6">Ribosomal RNA small subunit methyltransferase I</fullName>
        <ecNumber evidence="6">2.1.1.198</ecNumber>
    </recommendedName>
    <alternativeName>
        <fullName evidence="6">16S rRNA 2'-O-ribose C1402 methyltransferase</fullName>
    </alternativeName>
    <alternativeName>
        <fullName evidence="6">rRNA (cytidine-2'-O-)-methyltransferase RsmI</fullName>
    </alternativeName>
</protein>
<dbReference type="GO" id="GO:0005737">
    <property type="term" value="C:cytoplasm"/>
    <property type="evidence" value="ECO:0007669"/>
    <property type="project" value="UniProtKB-SubCell"/>
</dbReference>
<evidence type="ECO:0000256" key="1">
    <source>
        <dbReference type="ARBA" id="ARBA00022490"/>
    </source>
</evidence>
<sequence>MNEQKSFIGEDEKGILYIVPTPIGNLEDMTLRAIETLRTVDFIAAEDTRQTKKLLSHFDIHTPLVSYHEHNKQARGEHIIASLLQGKHVALVSDAGTPTISDPGHELVVEALQAQCKVVPLPGANAAITALTASGLPTTHFYFYGFLSRHKKEKKQELEQLKHIKDTLIFYEAPHRLQETLTIMHDIFGNRKMAVARELTKKFEQFIRGTIEEVIHWAEHHEVRGEFCLLVEGNHMPDEESVWWDDLTIVEHVNYYMEAKQYTSKEAIKQVAKDRQLPKRDIYEAYHK</sequence>
<dbReference type="SUPFAM" id="SSF53790">
    <property type="entry name" value="Tetrapyrrole methylase"/>
    <property type="match status" value="1"/>
</dbReference>
<dbReference type="InterPro" id="IPR014776">
    <property type="entry name" value="4pyrrole_Mease_sub2"/>
</dbReference>
<evidence type="ECO:0000256" key="3">
    <source>
        <dbReference type="ARBA" id="ARBA00022603"/>
    </source>
</evidence>
<dbReference type="Gene3D" id="3.30.950.10">
    <property type="entry name" value="Methyltransferase, Cobalt-precorrin-4 Transmethylase, Domain 2"/>
    <property type="match status" value="1"/>
</dbReference>
<dbReference type="Pfam" id="PF00590">
    <property type="entry name" value="TP_methylase"/>
    <property type="match status" value="1"/>
</dbReference>
<name>A0A7X0DAI0_9BACL</name>
<dbReference type="GO" id="GO:0070677">
    <property type="term" value="F:rRNA (cytosine-2'-O-)-methyltransferase activity"/>
    <property type="evidence" value="ECO:0007669"/>
    <property type="project" value="UniProtKB-UniRule"/>
</dbReference>
<dbReference type="Proteomes" id="UP000523528">
    <property type="component" value="Unassembled WGS sequence"/>
</dbReference>
<evidence type="ECO:0000256" key="5">
    <source>
        <dbReference type="ARBA" id="ARBA00022691"/>
    </source>
</evidence>
<evidence type="ECO:0000256" key="6">
    <source>
        <dbReference type="HAMAP-Rule" id="MF_01877"/>
    </source>
</evidence>
<comment type="caution">
    <text evidence="8">The sequence shown here is derived from an EMBL/GenBank/DDBJ whole genome shotgun (WGS) entry which is preliminary data.</text>
</comment>
<dbReference type="PANTHER" id="PTHR46111">
    <property type="entry name" value="RIBOSOMAL RNA SMALL SUBUNIT METHYLTRANSFERASE I"/>
    <property type="match status" value="1"/>
</dbReference>
<dbReference type="EC" id="2.1.1.198" evidence="6"/>
<keyword evidence="5 6" id="KW-0949">S-adenosyl-L-methionine</keyword>
<proteinExistence type="inferred from homology"/>
<dbReference type="RefSeq" id="WP_183250122.1">
    <property type="nucleotide sequence ID" value="NZ_JACHES010000014.1"/>
</dbReference>
<comment type="subcellular location">
    <subcellularLocation>
        <location evidence="6">Cytoplasm</location>
    </subcellularLocation>
</comment>
<dbReference type="Gene3D" id="3.40.1010.10">
    <property type="entry name" value="Cobalt-precorrin-4 Transmethylase, Domain 1"/>
    <property type="match status" value="1"/>
</dbReference>
<dbReference type="InterPro" id="IPR000878">
    <property type="entry name" value="4pyrrol_Mease"/>
</dbReference>
<dbReference type="PROSITE" id="PS01296">
    <property type="entry name" value="RSMI"/>
    <property type="match status" value="1"/>
</dbReference>
<keyword evidence="2 6" id="KW-0698">rRNA processing</keyword>
<dbReference type="FunFam" id="3.40.1010.10:FF:000002">
    <property type="entry name" value="Ribosomal RNA small subunit methyltransferase I"/>
    <property type="match status" value="1"/>
</dbReference>
<evidence type="ECO:0000256" key="2">
    <source>
        <dbReference type="ARBA" id="ARBA00022552"/>
    </source>
</evidence>
<dbReference type="HAMAP" id="MF_01877">
    <property type="entry name" value="16SrRNA_methyltr_I"/>
    <property type="match status" value="1"/>
</dbReference>
<accession>A0A7X0DAI0</accession>
<gene>
    <name evidence="6" type="primary">rsmI</name>
    <name evidence="8" type="ORF">HNQ82_002599</name>
</gene>
<dbReference type="CDD" id="cd11648">
    <property type="entry name" value="RsmI"/>
    <property type="match status" value="1"/>
</dbReference>
<dbReference type="AlphaFoldDB" id="A0A7X0DAI0"/>
<dbReference type="PANTHER" id="PTHR46111:SF1">
    <property type="entry name" value="RIBOSOMAL RNA SMALL SUBUNIT METHYLTRANSFERASE I"/>
    <property type="match status" value="1"/>
</dbReference>
<keyword evidence="1 6" id="KW-0963">Cytoplasm</keyword>
<reference evidence="8 9" key="1">
    <citation type="submission" date="2020-08" db="EMBL/GenBank/DDBJ databases">
        <title>Genomic Encyclopedia of Type Strains, Phase IV (KMG-IV): sequencing the most valuable type-strain genomes for metagenomic binning, comparative biology and taxonomic classification.</title>
        <authorList>
            <person name="Goeker M."/>
        </authorList>
    </citation>
    <scope>NUCLEOTIDE SEQUENCE [LARGE SCALE GENOMIC DNA]</scope>
    <source>
        <strain evidence="8 9">DSM 23211</strain>
    </source>
</reference>
<keyword evidence="3 6" id="KW-0489">Methyltransferase</keyword>
<evidence type="ECO:0000259" key="7">
    <source>
        <dbReference type="Pfam" id="PF00590"/>
    </source>
</evidence>
<comment type="similarity">
    <text evidence="6">Belongs to the methyltransferase superfamily. RsmI family.</text>
</comment>
<feature type="domain" description="Tetrapyrrole methylase" evidence="7">
    <location>
        <begin position="16"/>
        <end position="214"/>
    </location>
</feature>
<dbReference type="FunFam" id="3.30.950.10:FF:000002">
    <property type="entry name" value="Ribosomal RNA small subunit methyltransferase I"/>
    <property type="match status" value="1"/>
</dbReference>
<evidence type="ECO:0000256" key="4">
    <source>
        <dbReference type="ARBA" id="ARBA00022679"/>
    </source>
</evidence>
<dbReference type="InterPro" id="IPR035996">
    <property type="entry name" value="4pyrrol_Methylase_sf"/>
</dbReference>
<dbReference type="NCBIfam" id="TIGR00096">
    <property type="entry name" value="16S rRNA (cytidine(1402)-2'-O)-methyltransferase"/>
    <property type="match status" value="1"/>
</dbReference>
<dbReference type="PIRSF" id="PIRSF005917">
    <property type="entry name" value="MTase_YraL"/>
    <property type="match status" value="1"/>
</dbReference>
<dbReference type="InterPro" id="IPR018063">
    <property type="entry name" value="SAM_MeTrfase_RsmI_CS"/>
</dbReference>
<keyword evidence="4 6" id="KW-0808">Transferase</keyword>
<dbReference type="InterPro" id="IPR008189">
    <property type="entry name" value="rRNA_ssu_MeTfrase_I"/>
</dbReference>
<comment type="function">
    <text evidence="6">Catalyzes the 2'-O-methylation of the ribose of cytidine 1402 (C1402) in 16S rRNA.</text>
</comment>
<keyword evidence="9" id="KW-1185">Reference proteome</keyword>
<evidence type="ECO:0000313" key="9">
    <source>
        <dbReference type="Proteomes" id="UP000523528"/>
    </source>
</evidence>
<dbReference type="InterPro" id="IPR014777">
    <property type="entry name" value="4pyrrole_Mease_sub1"/>
</dbReference>
<evidence type="ECO:0000313" key="8">
    <source>
        <dbReference type="EMBL" id="MBB6177752.1"/>
    </source>
</evidence>
<organism evidence="8 9">
    <name type="scientific">Anoxybacillus tengchongensis</name>
    <dbReference type="NCBI Taxonomy" id="576944"/>
    <lineage>
        <taxon>Bacteria</taxon>
        <taxon>Bacillati</taxon>
        <taxon>Bacillota</taxon>
        <taxon>Bacilli</taxon>
        <taxon>Bacillales</taxon>
        <taxon>Anoxybacillaceae</taxon>
        <taxon>Anoxybacillus</taxon>
    </lineage>
</organism>
<dbReference type="EMBL" id="JACHES010000014">
    <property type="protein sequence ID" value="MBB6177752.1"/>
    <property type="molecule type" value="Genomic_DNA"/>
</dbReference>
<comment type="catalytic activity">
    <reaction evidence="6">
        <text>cytidine(1402) in 16S rRNA + S-adenosyl-L-methionine = 2'-O-methylcytidine(1402) in 16S rRNA + S-adenosyl-L-homocysteine + H(+)</text>
        <dbReference type="Rhea" id="RHEA:42924"/>
        <dbReference type="Rhea" id="RHEA-COMP:10285"/>
        <dbReference type="Rhea" id="RHEA-COMP:10286"/>
        <dbReference type="ChEBI" id="CHEBI:15378"/>
        <dbReference type="ChEBI" id="CHEBI:57856"/>
        <dbReference type="ChEBI" id="CHEBI:59789"/>
        <dbReference type="ChEBI" id="CHEBI:74495"/>
        <dbReference type="ChEBI" id="CHEBI:82748"/>
        <dbReference type="EC" id="2.1.1.198"/>
    </reaction>
</comment>